<comment type="caution">
    <text evidence="1">The sequence shown here is derived from an EMBL/GenBank/DDBJ whole genome shotgun (WGS) entry which is preliminary data.</text>
</comment>
<gene>
    <name evidence="1" type="ORF">JL811_07845</name>
</gene>
<keyword evidence="2" id="KW-1185">Reference proteome</keyword>
<sequence length="594" mass="64858">MRARHPARPLFALPRLARGMLGRPVLALALMVQLWGGSLQAQTPQDIALTNLRTASLLATLTPDAELSDFARRASRHYFIWLNGDLPSLLPLALTLAEGGPEDRLLGLVIEARLLWSQGRASDDTSHAVARETFLRALNLAQGEAYTDRRIAGLLADLAAMEFSLGNTGPATAYLDRARACAGLTCAEDITSRSDGPAASRFYGLSRADLDDLARDFFARHMPGETAPLARHFASQGHDLGSSYPMEAATYLDRAWLTGRAPQHGLSAMDYALKANRFARLREIAAEMAERGLIDALPPRDALRWRRLDLRAAFRGGDPTAPAAYDALVDRAIADFLDPARFPDRYDLPAELDHLLRDIMDTDNLGAADRLSMAMIERVSDNSKWESLWMRRARLVHRDGQSLAAADILMELRAALERDPGSDPVSEVQEAAYARAGGDNARAEALLARHPTRSFVIPETGDPLPARGWTDPHVFGPALQTRDNGNHEAAAWLMADALRYVPTIAAEGHYTSAQWLWQAAFTLAIGGEPGAAFAVMSLAAAIAARLSFADPTGEARGSLQLLQRDNWRYLLFVDIAWAAAMGRPTEALLVVSDY</sequence>
<dbReference type="AlphaFoldDB" id="A0A8K0Y0R9"/>
<evidence type="ECO:0000313" key="1">
    <source>
        <dbReference type="EMBL" id="MBL4917132.1"/>
    </source>
</evidence>
<protein>
    <submittedName>
        <fullName evidence="1">Uncharacterized protein</fullName>
    </submittedName>
</protein>
<proteinExistence type="predicted"/>
<dbReference type="RefSeq" id="WP_202687965.1">
    <property type="nucleotide sequence ID" value="NZ_JAESVN010000003.1"/>
</dbReference>
<accession>A0A8K0Y0R9</accession>
<reference evidence="1" key="1">
    <citation type="submission" date="2021-01" db="EMBL/GenBank/DDBJ databases">
        <title>Tabrizicola alba sp. nov. a motile alkaliphilic bacterium isolated from a soda lake.</title>
        <authorList>
            <person name="Szuroczki S."/>
            <person name="Abbaszade G."/>
            <person name="Schumann P."/>
            <person name="Toth E."/>
        </authorList>
    </citation>
    <scope>NUCLEOTIDE SEQUENCE</scope>
    <source>
        <strain evidence="1">DMG-N-6</strain>
    </source>
</reference>
<name>A0A8K0Y0R9_9RHOB</name>
<dbReference type="Proteomes" id="UP000648908">
    <property type="component" value="Unassembled WGS sequence"/>
</dbReference>
<organism evidence="1 2">
    <name type="scientific">Szabonella alba</name>
    <dbReference type="NCBI Taxonomy" id="2804194"/>
    <lineage>
        <taxon>Bacteria</taxon>
        <taxon>Pseudomonadati</taxon>
        <taxon>Pseudomonadota</taxon>
        <taxon>Alphaproteobacteria</taxon>
        <taxon>Rhodobacterales</taxon>
        <taxon>Paracoccaceae</taxon>
        <taxon>Szabonella</taxon>
    </lineage>
</organism>
<evidence type="ECO:0000313" key="2">
    <source>
        <dbReference type="Proteomes" id="UP000648908"/>
    </source>
</evidence>
<dbReference type="EMBL" id="JAESVN010000003">
    <property type="protein sequence ID" value="MBL4917132.1"/>
    <property type="molecule type" value="Genomic_DNA"/>
</dbReference>